<evidence type="ECO:0000256" key="10">
    <source>
        <dbReference type="ARBA" id="ARBA00022884"/>
    </source>
</evidence>
<dbReference type="InterPro" id="IPR004466">
    <property type="entry name" value="RNase_M5"/>
</dbReference>
<dbReference type="PANTHER" id="PTHR39156:SF1">
    <property type="entry name" value="RIBONUCLEASE M5"/>
    <property type="match status" value="1"/>
</dbReference>
<accession>A0A5N1GPY6</accession>
<feature type="domain" description="Toprim" evidence="13">
    <location>
        <begin position="7"/>
        <end position="90"/>
    </location>
</feature>
<dbReference type="GO" id="GO:0006364">
    <property type="term" value="P:rRNA processing"/>
    <property type="evidence" value="ECO:0007669"/>
    <property type="project" value="UniProtKB-UniRule"/>
</dbReference>
<dbReference type="GO" id="GO:0043822">
    <property type="term" value="F:ribonuclease M5 activity"/>
    <property type="evidence" value="ECO:0007669"/>
    <property type="project" value="UniProtKB-UniRule"/>
</dbReference>
<evidence type="ECO:0000256" key="1">
    <source>
        <dbReference type="ARBA" id="ARBA00022490"/>
    </source>
</evidence>
<dbReference type="NCBIfam" id="TIGR00334">
    <property type="entry name" value="5S_RNA_mat_M5"/>
    <property type="match status" value="1"/>
</dbReference>
<sequence length="194" mass="21455">MAKKKIKEVIVVEGRDDSRRLQEIFDVYTIETGGSALNARILDQIRQAQALNGVIVFTDPDISGTKIRQSIASAVPGVQHAFISREEARSSSTRASLGVEHASDQAIRQALDRVYTVVDPADRVAAIDRAALLDLGLLGGKDAQQRRDYLAEKLYIGHSNGKQLSKRLQMFQIPLERVAEVMAHYEADQAEEDL</sequence>
<evidence type="ECO:0000256" key="7">
    <source>
        <dbReference type="ARBA" id="ARBA00022759"/>
    </source>
</evidence>
<dbReference type="SMART" id="SM00493">
    <property type="entry name" value="TOPRIM"/>
    <property type="match status" value="1"/>
</dbReference>
<evidence type="ECO:0000256" key="3">
    <source>
        <dbReference type="ARBA" id="ARBA00022552"/>
    </source>
</evidence>
<evidence type="ECO:0000256" key="9">
    <source>
        <dbReference type="ARBA" id="ARBA00022842"/>
    </source>
</evidence>
<evidence type="ECO:0000313" key="15">
    <source>
        <dbReference type="Proteomes" id="UP000327148"/>
    </source>
</evidence>
<dbReference type="PANTHER" id="PTHR39156">
    <property type="entry name" value="RIBONUCLEASE M5"/>
    <property type="match status" value="1"/>
</dbReference>
<dbReference type="Pfam" id="PF13331">
    <property type="entry name" value="DUF4093"/>
    <property type="match status" value="1"/>
</dbReference>
<comment type="similarity">
    <text evidence="11">Belongs to the ribonuclease M5 family.</text>
</comment>
<keyword evidence="7 11" id="KW-0255">Endonuclease</keyword>
<gene>
    <name evidence="11 14" type="primary">rnmV</name>
    <name evidence="14" type="ORF">F6I03_03635</name>
</gene>
<keyword evidence="1 11" id="KW-0963">Cytoplasm</keyword>
<dbReference type="Pfam" id="PF01751">
    <property type="entry name" value="Toprim"/>
    <property type="match status" value="1"/>
</dbReference>
<dbReference type="EC" id="3.1.26.8" evidence="11 12"/>
<organism evidence="14 15">
    <name type="scientific">Aerococcus sanguinicola</name>
    <dbReference type="NCBI Taxonomy" id="119206"/>
    <lineage>
        <taxon>Bacteria</taxon>
        <taxon>Bacillati</taxon>
        <taxon>Bacillota</taxon>
        <taxon>Bacilli</taxon>
        <taxon>Lactobacillales</taxon>
        <taxon>Aerococcaceae</taxon>
        <taxon>Aerococcus</taxon>
    </lineage>
</organism>
<dbReference type="InterPro" id="IPR006171">
    <property type="entry name" value="TOPRIM_dom"/>
</dbReference>
<evidence type="ECO:0000256" key="2">
    <source>
        <dbReference type="ARBA" id="ARBA00022517"/>
    </source>
</evidence>
<dbReference type="OrthoDB" id="9791329at2"/>
<evidence type="ECO:0000256" key="6">
    <source>
        <dbReference type="ARBA" id="ARBA00022730"/>
    </source>
</evidence>
<comment type="catalytic activity">
    <reaction evidence="11">
        <text>Endonucleolytic cleavage of RNA, removing 21 and 42 nucleotides, respectively, from the 5'- and 3'-termini of a 5S-rRNA precursor.</text>
        <dbReference type="EC" id="3.1.26.8"/>
    </reaction>
</comment>
<evidence type="ECO:0000313" key="14">
    <source>
        <dbReference type="EMBL" id="KAA9302319.1"/>
    </source>
</evidence>
<keyword evidence="3 11" id="KW-0698">rRNA processing</keyword>
<proteinExistence type="inferred from homology"/>
<keyword evidence="10 11" id="KW-0694">RNA-binding</keyword>
<evidence type="ECO:0000256" key="11">
    <source>
        <dbReference type="HAMAP-Rule" id="MF_01469"/>
    </source>
</evidence>
<dbReference type="PROSITE" id="PS50880">
    <property type="entry name" value="TOPRIM"/>
    <property type="match status" value="1"/>
</dbReference>
<dbReference type="GO" id="GO:0046872">
    <property type="term" value="F:metal ion binding"/>
    <property type="evidence" value="ECO:0007669"/>
    <property type="project" value="UniProtKB-KW"/>
</dbReference>
<reference evidence="14 15" key="1">
    <citation type="submission" date="2019-09" db="EMBL/GenBank/DDBJ databases">
        <title>Draft genome sequence assemblies of isolates from the urinary tract.</title>
        <authorList>
            <person name="Mores C.R."/>
            <person name="Putonti C."/>
            <person name="Wolfe A.J."/>
        </authorList>
    </citation>
    <scope>NUCLEOTIDE SEQUENCE [LARGE SCALE GENOMIC DNA]</scope>
    <source>
        <strain evidence="14 15">UMB623</strain>
    </source>
</reference>
<dbReference type="FunFam" id="3.40.1360.10:FF:000006">
    <property type="entry name" value="Ribonuclease M5"/>
    <property type="match status" value="1"/>
</dbReference>
<dbReference type="InterPro" id="IPR034141">
    <property type="entry name" value="TOPRIM_RNase_M5-like"/>
</dbReference>
<dbReference type="CDD" id="cd01027">
    <property type="entry name" value="TOPRIM_RNase_M5_like"/>
    <property type="match status" value="1"/>
</dbReference>
<dbReference type="AlphaFoldDB" id="A0A5N1GPY6"/>
<name>A0A5N1GPY6_9LACT</name>
<dbReference type="EMBL" id="VYWO01000001">
    <property type="protein sequence ID" value="KAA9302319.1"/>
    <property type="molecule type" value="Genomic_DNA"/>
</dbReference>
<keyword evidence="5" id="KW-0479">Metal-binding</keyword>
<evidence type="ECO:0000259" key="13">
    <source>
        <dbReference type="PROSITE" id="PS50880"/>
    </source>
</evidence>
<dbReference type="InterPro" id="IPR025156">
    <property type="entry name" value="RNase_M5_C"/>
</dbReference>
<keyword evidence="8 11" id="KW-0378">Hydrolase</keyword>
<evidence type="ECO:0000256" key="12">
    <source>
        <dbReference type="NCBIfam" id="TIGR00334"/>
    </source>
</evidence>
<dbReference type="Proteomes" id="UP000327148">
    <property type="component" value="Unassembled WGS sequence"/>
</dbReference>
<comment type="caution">
    <text evidence="14">The sequence shown here is derived from an EMBL/GenBank/DDBJ whole genome shotgun (WGS) entry which is preliminary data.</text>
</comment>
<keyword evidence="9" id="KW-0460">Magnesium</keyword>
<evidence type="ECO:0000256" key="4">
    <source>
        <dbReference type="ARBA" id="ARBA00022722"/>
    </source>
</evidence>
<dbReference type="GO" id="GO:0005737">
    <property type="term" value="C:cytoplasm"/>
    <property type="evidence" value="ECO:0007669"/>
    <property type="project" value="UniProtKB-SubCell"/>
</dbReference>
<dbReference type="GO" id="GO:0019843">
    <property type="term" value="F:rRNA binding"/>
    <property type="evidence" value="ECO:0007669"/>
    <property type="project" value="UniProtKB-KW"/>
</dbReference>
<dbReference type="HAMAP" id="MF_01469">
    <property type="entry name" value="RNase_M5"/>
    <property type="match status" value="1"/>
</dbReference>
<keyword evidence="2 11" id="KW-0690">Ribosome biogenesis</keyword>
<dbReference type="RefSeq" id="WP_070431115.1">
    <property type="nucleotide sequence ID" value="NZ_VYWO01000001.1"/>
</dbReference>
<dbReference type="Gene3D" id="3.40.1360.10">
    <property type="match status" value="1"/>
</dbReference>
<keyword evidence="6 11" id="KW-0699">rRNA-binding</keyword>
<keyword evidence="4 11" id="KW-0540">Nuclease</keyword>
<dbReference type="STRING" id="119206.AWM72_02760"/>
<evidence type="ECO:0000256" key="5">
    <source>
        <dbReference type="ARBA" id="ARBA00022723"/>
    </source>
</evidence>
<dbReference type="SUPFAM" id="SSF110455">
    <property type="entry name" value="Toprim domain"/>
    <property type="match status" value="1"/>
</dbReference>
<evidence type="ECO:0000256" key="8">
    <source>
        <dbReference type="ARBA" id="ARBA00022801"/>
    </source>
</evidence>
<comment type="function">
    <text evidence="11">Required for correct processing of both the 5' and 3' ends of 5S rRNA precursor. Cleaves both sides of a double-stranded region yielding mature 5S rRNA in one step.</text>
</comment>
<comment type="subcellular location">
    <subcellularLocation>
        <location evidence="11">Cytoplasm</location>
    </subcellularLocation>
</comment>
<protein>
    <recommendedName>
        <fullName evidence="11 12">Ribonuclease M5</fullName>
        <ecNumber evidence="11 12">3.1.26.8</ecNumber>
    </recommendedName>
    <alternativeName>
        <fullName evidence="11">RNase M5</fullName>
    </alternativeName>
    <alternativeName>
        <fullName evidence="11">Ribosomal RNA terminal maturase M5</fullName>
    </alternativeName>
</protein>